<dbReference type="SMART" id="SM01040">
    <property type="entry name" value="Bro-N"/>
    <property type="match status" value="1"/>
</dbReference>
<dbReference type="AlphaFoldDB" id="A0A1Z1W5A2"/>
<dbReference type="Proteomes" id="UP000195880">
    <property type="component" value="Chromosome"/>
</dbReference>
<evidence type="ECO:0000259" key="1">
    <source>
        <dbReference type="PROSITE" id="PS51750"/>
    </source>
</evidence>
<evidence type="ECO:0000313" key="2">
    <source>
        <dbReference type="EMBL" id="ARX81608.1"/>
    </source>
</evidence>
<dbReference type="PANTHER" id="PTHR36180:SF2">
    <property type="entry name" value="BRO FAMILY PROTEIN"/>
    <property type="match status" value="1"/>
</dbReference>
<dbReference type="PANTHER" id="PTHR36180">
    <property type="entry name" value="DNA-BINDING PROTEIN-RELATED-RELATED"/>
    <property type="match status" value="1"/>
</dbReference>
<dbReference type="RefSeq" id="WP_087882994.1">
    <property type="nucleotide sequence ID" value="NZ_CP021748.1"/>
</dbReference>
<keyword evidence="3" id="KW-1185">Reference proteome</keyword>
<dbReference type="PROSITE" id="PS51750">
    <property type="entry name" value="BRO_N"/>
    <property type="match status" value="1"/>
</dbReference>
<evidence type="ECO:0000313" key="3">
    <source>
        <dbReference type="Proteomes" id="UP000195880"/>
    </source>
</evidence>
<organism evidence="2 3">
    <name type="scientific">Streptomyces alboflavus</name>
    <dbReference type="NCBI Taxonomy" id="67267"/>
    <lineage>
        <taxon>Bacteria</taxon>
        <taxon>Bacillati</taxon>
        <taxon>Actinomycetota</taxon>
        <taxon>Actinomycetes</taxon>
        <taxon>Kitasatosporales</taxon>
        <taxon>Streptomycetaceae</taxon>
        <taxon>Streptomyces</taxon>
    </lineage>
</organism>
<protein>
    <submittedName>
        <fullName evidence="2">Phage antirepressor protein</fullName>
    </submittedName>
</protein>
<dbReference type="KEGG" id="salf:SMD44_01006"/>
<sequence length="266" mass="29223">MTTPLVFTFPETAQHVRSVMIDGEPWFVAKDVTDVLGLANGRDAVGRLPERMRSSVVISDGTPGNPNKTLVRESGVYRLIMRSNLPAAERFQDWLAEEVIPSLRTTGSYSVQPVEMTKLEALQAAIESEQGRLAAEARVKELEPAANSWQTLASAEGDFSVADAAKILSRDPSIETGRNRLFGILHELDWAYVQNADHRYRAKQYAVERRWLSELPQSYSHPRTGELTLGAPQLRVTTKGLHELHKRLGGTAAVQIPAAPAQGGAS</sequence>
<dbReference type="Pfam" id="PF02498">
    <property type="entry name" value="Bro-N"/>
    <property type="match status" value="1"/>
</dbReference>
<dbReference type="GO" id="GO:0003677">
    <property type="term" value="F:DNA binding"/>
    <property type="evidence" value="ECO:0007669"/>
    <property type="project" value="InterPro"/>
</dbReference>
<dbReference type="InterPro" id="IPR003497">
    <property type="entry name" value="BRO_N_domain"/>
</dbReference>
<accession>A0A1Z1W5A2</accession>
<dbReference type="EMBL" id="CP021748">
    <property type="protein sequence ID" value="ARX81608.1"/>
    <property type="molecule type" value="Genomic_DNA"/>
</dbReference>
<name>A0A1Z1W5A2_9ACTN</name>
<proteinExistence type="predicted"/>
<dbReference type="Pfam" id="PF03374">
    <property type="entry name" value="ANT"/>
    <property type="match status" value="1"/>
</dbReference>
<dbReference type="InterPro" id="IPR005039">
    <property type="entry name" value="Ant_C"/>
</dbReference>
<reference evidence="2 3" key="1">
    <citation type="submission" date="2017-05" db="EMBL/GenBank/DDBJ databases">
        <title>Streptomyces alboflavus Genome sequencing and assembly.</title>
        <authorList>
            <person name="Wang Y."/>
            <person name="Du B."/>
            <person name="Ding Y."/>
            <person name="Liu H."/>
            <person name="Hou Q."/>
            <person name="Liu K."/>
            <person name="Wang C."/>
            <person name="Yao L."/>
        </authorList>
    </citation>
    <scope>NUCLEOTIDE SEQUENCE [LARGE SCALE GENOMIC DNA]</scope>
    <source>
        <strain evidence="2 3">MDJK44</strain>
    </source>
</reference>
<gene>
    <name evidence="2" type="ORF">SMD44_01006</name>
</gene>
<feature type="domain" description="Bro-N" evidence="1">
    <location>
        <begin position="1"/>
        <end position="107"/>
    </location>
</feature>
<dbReference type="OrthoDB" id="9812611at2"/>